<organism evidence="1 2">
    <name type="scientific">candidate division WOR-3 bacterium JGI_Cruoil_03_51_56</name>
    <dbReference type="NCBI Taxonomy" id="1973747"/>
    <lineage>
        <taxon>Bacteria</taxon>
        <taxon>Bacteria division WOR-3</taxon>
    </lineage>
</organism>
<protein>
    <submittedName>
        <fullName evidence="1">Uncharacterized protein</fullName>
    </submittedName>
</protein>
<evidence type="ECO:0000313" key="2">
    <source>
        <dbReference type="Proteomes" id="UP000215559"/>
    </source>
</evidence>
<proteinExistence type="predicted"/>
<evidence type="ECO:0000313" key="1">
    <source>
        <dbReference type="EMBL" id="OYD17467.1"/>
    </source>
</evidence>
<dbReference type="EMBL" id="NOZP01000001">
    <property type="protein sequence ID" value="OYD17467.1"/>
    <property type="molecule type" value="Genomic_DNA"/>
</dbReference>
<reference evidence="1 2" key="1">
    <citation type="submission" date="2017-07" db="EMBL/GenBank/DDBJ databases">
        <title>Recovery of genomes from metagenomes via a dereplication, aggregation, and scoring strategy.</title>
        <authorList>
            <person name="Sieber C.M."/>
            <person name="Probst A.J."/>
            <person name="Sharrar A."/>
            <person name="Thomas B.C."/>
            <person name="Hess M."/>
            <person name="Tringe S.G."/>
            <person name="Banfield J.F."/>
        </authorList>
    </citation>
    <scope>NUCLEOTIDE SEQUENCE [LARGE SCALE GENOMIC DNA]</scope>
    <source>
        <strain evidence="1">JGI_Cruoil_03_51_56</strain>
    </source>
</reference>
<dbReference type="AlphaFoldDB" id="A0A235C089"/>
<sequence length="71" mass="7681">MKDICRVIKSLLDFNLISWLDAELLGILGNEGIVEIGSGWLGFGDTPVSELSDEPALKGTMDALAFTLLEQ</sequence>
<name>A0A235C089_UNCW3</name>
<accession>A0A235C089</accession>
<comment type="caution">
    <text evidence="1">The sequence shown here is derived from an EMBL/GenBank/DDBJ whole genome shotgun (WGS) entry which is preliminary data.</text>
</comment>
<dbReference type="Proteomes" id="UP000215559">
    <property type="component" value="Unassembled WGS sequence"/>
</dbReference>
<gene>
    <name evidence="1" type="ORF">CH330_00050</name>
</gene>